<sequence length="300" mass="34155">MKKLWSKNCEKDFFLKSMEFATPEQLFYVTKDQKMCAYWPKKYGDAKTTLQSRNSLIGNYTEKWGVELFKEIAEKLDAFSVQGVVCEEIGLTRQSAADVAICESKNIVQKPENILMIFEIKMSIAWNWELTKKGKDYNLVCLGDYNTHQGNPSLLRSDSMLKAIGKSINIRVSNFAASKIPIVIIGNTPVTNSYYDKVDHLKQSGIIQGFWSVNPEPLDNGRESLASTKLGGFIRINTYDELVKRTLELGADDREFFSSMQSKQRLGEIIRIADQEETEEAKAQKFLELIREAKINGRSC</sequence>
<accession>A0A2M8L839</accession>
<protein>
    <submittedName>
        <fullName evidence="1">Uncharacterized protein</fullName>
    </submittedName>
</protein>
<organism evidence="1 2">
    <name type="scientific">Candidatus Tagabacteria bacterium CG10_big_fil_rev_8_21_14_0_10_40_13</name>
    <dbReference type="NCBI Taxonomy" id="1975022"/>
    <lineage>
        <taxon>Bacteria</taxon>
        <taxon>Candidatus Tagaibacteriota</taxon>
    </lineage>
</organism>
<name>A0A2M8L839_9BACT</name>
<evidence type="ECO:0000313" key="1">
    <source>
        <dbReference type="EMBL" id="PJE72787.1"/>
    </source>
</evidence>
<dbReference type="AlphaFoldDB" id="A0A2M8L839"/>
<proteinExistence type="predicted"/>
<dbReference type="Proteomes" id="UP000230603">
    <property type="component" value="Unassembled WGS sequence"/>
</dbReference>
<dbReference type="EMBL" id="PFEP01000041">
    <property type="protein sequence ID" value="PJE72787.1"/>
    <property type="molecule type" value="Genomic_DNA"/>
</dbReference>
<reference evidence="2" key="1">
    <citation type="submission" date="2017-09" db="EMBL/GenBank/DDBJ databases">
        <title>Depth-based differentiation of microbial function through sediment-hosted aquifers and enrichment of novel symbionts in the deep terrestrial subsurface.</title>
        <authorList>
            <person name="Probst A.J."/>
            <person name="Ladd B."/>
            <person name="Jarett J.K."/>
            <person name="Geller-Mcgrath D.E."/>
            <person name="Sieber C.M.K."/>
            <person name="Emerson J.B."/>
            <person name="Anantharaman K."/>
            <person name="Thomas B.C."/>
            <person name="Malmstrom R."/>
            <person name="Stieglmeier M."/>
            <person name="Klingl A."/>
            <person name="Woyke T."/>
            <person name="Ryan C.M."/>
            <person name="Banfield J.F."/>
        </authorList>
    </citation>
    <scope>NUCLEOTIDE SEQUENCE [LARGE SCALE GENOMIC DNA]</scope>
</reference>
<evidence type="ECO:0000313" key="2">
    <source>
        <dbReference type="Proteomes" id="UP000230603"/>
    </source>
</evidence>
<gene>
    <name evidence="1" type="ORF">COV00_03450</name>
</gene>
<comment type="caution">
    <text evidence="1">The sequence shown here is derived from an EMBL/GenBank/DDBJ whole genome shotgun (WGS) entry which is preliminary data.</text>
</comment>